<feature type="non-terminal residue" evidence="15">
    <location>
        <position position="1043"/>
    </location>
</feature>
<keyword evidence="5" id="KW-0677">Repeat</keyword>
<dbReference type="CDD" id="cd00252">
    <property type="entry name" value="EFh_SPARC_EC"/>
    <property type="match status" value="1"/>
</dbReference>
<dbReference type="PANTHER" id="PTHR14619:SF9">
    <property type="entry name" value="PROTEIN NDNF"/>
    <property type="match status" value="1"/>
</dbReference>
<proteinExistence type="predicted"/>
<dbReference type="EMBL" id="JAAWVO010059224">
    <property type="protein sequence ID" value="MBN3322186.1"/>
    <property type="molecule type" value="Genomic_DNA"/>
</dbReference>
<keyword evidence="16" id="KW-1185">Reference proteome</keyword>
<dbReference type="CDD" id="cd00104">
    <property type="entry name" value="KAZAL_FS"/>
    <property type="match status" value="2"/>
</dbReference>
<dbReference type="Pfam" id="PF10179">
    <property type="entry name" value="NDNF"/>
    <property type="match status" value="1"/>
</dbReference>
<dbReference type="InterPro" id="IPR003961">
    <property type="entry name" value="FN3_dom"/>
</dbReference>
<dbReference type="FunFam" id="3.30.60.30:FF:000078">
    <property type="entry name" value="Predicted protein"/>
    <property type="match status" value="2"/>
</dbReference>
<evidence type="ECO:0000313" key="15">
    <source>
        <dbReference type="EMBL" id="MBN3322186.1"/>
    </source>
</evidence>
<dbReference type="SUPFAM" id="SSF47473">
    <property type="entry name" value="EF-hand"/>
    <property type="match status" value="1"/>
</dbReference>
<dbReference type="AlphaFoldDB" id="A0A8J7P2P5"/>
<dbReference type="InterPro" id="IPR002350">
    <property type="entry name" value="Kazal_dom"/>
</dbReference>
<feature type="chain" id="PRO_5035241472" description="Protein NDNF" evidence="12">
    <location>
        <begin position="21"/>
        <end position="1043"/>
    </location>
</feature>
<dbReference type="Proteomes" id="UP000736164">
    <property type="component" value="Unassembled WGS sequence"/>
</dbReference>
<dbReference type="InterPro" id="IPR019577">
    <property type="entry name" value="SPARC/Testican_Ca-bd-dom"/>
</dbReference>
<feature type="region of interest" description="Disordered" evidence="11">
    <location>
        <begin position="454"/>
        <end position="475"/>
    </location>
</feature>
<evidence type="ECO:0000259" key="14">
    <source>
        <dbReference type="PROSITE" id="PS51465"/>
    </source>
</evidence>
<evidence type="ECO:0000256" key="10">
    <source>
        <dbReference type="ARBA" id="ARBA00046135"/>
    </source>
</evidence>
<dbReference type="InterPro" id="IPR013783">
    <property type="entry name" value="Ig-like_fold"/>
</dbReference>
<comment type="function">
    <text evidence="10">Secretory protein that plays a role in various cellular processes. Acts as a chemorepellent acting on gonadotropin-releasing hormone (GnRH) expressing neurons regulating their migration to the hypothalamus. Also promotes neuron migration, growth and survival as well as neurite outgrowth and is involved in the development of the olfactory system. May also act through the regulation of growth factors activity and downstream signaling. Also regulates extracellular matrix assembly and cell adhesiveness. Promotes endothelial cell survival, vessel formation and plays an important role in the process of revascularization through NOS3-dependent mechanisms.</text>
</comment>
<feature type="domain" description="EF-hand" evidence="13">
    <location>
        <begin position="339"/>
        <end position="374"/>
    </location>
</feature>
<feature type="non-terminal residue" evidence="15">
    <location>
        <position position="1"/>
    </location>
</feature>
<evidence type="ECO:0000256" key="5">
    <source>
        <dbReference type="ARBA" id="ARBA00022737"/>
    </source>
</evidence>
<sequence>MPLALTLLLLLTLHPGPSTAGRAQRRQRLAEETLRPYVERVDPDYSGYPAALPGELCKLLRCRTPVGSWCQVVQEDGIRVPKCVCPQSCPRQGAPACSVLGKTYGNQCLLHKEACRKRRHIGLAHLGPCIVTQSVCTEEEYEQFPYRLLDWFLLVSTMGESNGTSVVTQSCLSHTHRQKLAEAGRAQRRQRLAEETLRPYVERVDPDYSGYPAALPGELCKLLRCRTPVGSWCQVVQEDGIRVPKCVCPQSCPRQGAPACSVLGKTYGNQCLLHKEACRKRRHIGLAHLGPCIVTQSVCTEEEYEQFPYRLLDWFLLVSTMGESNGTSVVTQSCLSHTHRQKLAEWRFGLLDRNHDGKLSRRDLKKLRYKQMPLEHCASRFFLSCDNDGNRKVTLQEWTGCLVDRSEAWFQEFMSHLPDSSDLGRGEYRLAGAAHRLTVDRRDRQAGCSVLRKGHKDMNHSDSVPRAGCTSPDETGAMSRVSQQAAGMAIYPHCYLILALLCGPVWLVGPPALLSENEVPLRPSVLLSRGKLTPIRLPKDQLRRLYFTLQKGSPTFSVAVSPCDVPIEWSLTARMLQSKPATALHWGEKKSMAEVWWRSSGAEVLLHTYKGNAMDTYSIPPHTQASFYILKLRSVEQDTRILVYLQDGGGSLEAFPQLPSDPRIRIVGLGMTSVTLSWSPSPSALGHGQQRYHYCMLANRRHNYKSMCAAQEAMRKEKMKMGGKQKATPRPFLKQEWWNFPNSGQRSSSALQSESLAVLHVCTGTETVYTVSELSPDTQYYFDVFVVDQLNGTSVAYTGTFAHTHQEPRPPVQPLGEGELRWVTVRGGGRPGEHLSFRPRGWQQSALLTLQKCGAGKVRVTVTSKADQLASQELSEEVTQIWVQGKPTYVIHLETALPVGPAVSGQWGTAVKIQASSAYHRQAAPLLPASLQIKSFNKLRSCHSVTLAWLGTEERSLYCVYRHKLEQGEGGGTGRCIGPESRSDVEKVLCKYFQELNPRRAVTTATIGGLEPGMAYLFDVYLMRPWGIPVKYLSKVVRTRREC</sequence>
<dbReference type="Pfam" id="PF07648">
    <property type="entry name" value="Kazal_2"/>
    <property type="match status" value="2"/>
</dbReference>
<evidence type="ECO:0000259" key="13">
    <source>
        <dbReference type="PROSITE" id="PS50222"/>
    </source>
</evidence>
<accession>A0A8J7P2P5</accession>
<dbReference type="InterPro" id="IPR002048">
    <property type="entry name" value="EF_hand_dom"/>
</dbReference>
<protein>
    <recommendedName>
        <fullName evidence="9">Protein NDNF</fullName>
    </recommendedName>
</protein>
<dbReference type="PROSITE" id="PS50222">
    <property type="entry name" value="EF_HAND_2"/>
    <property type="match status" value="1"/>
</dbReference>
<dbReference type="PANTHER" id="PTHR14619">
    <property type="entry name" value="NEURON-DERIVED NEUROTROPHIC FACTOR"/>
    <property type="match status" value="1"/>
</dbReference>
<dbReference type="SUPFAM" id="SSF100895">
    <property type="entry name" value="Kazal-type serine protease inhibitors"/>
    <property type="match status" value="2"/>
</dbReference>
<dbReference type="GO" id="GO:0008201">
    <property type="term" value="F:heparin binding"/>
    <property type="evidence" value="ECO:0007669"/>
    <property type="project" value="TreeGrafter"/>
</dbReference>
<keyword evidence="7" id="KW-1015">Disulfide bond</keyword>
<evidence type="ECO:0000256" key="11">
    <source>
        <dbReference type="SAM" id="MobiDB-lite"/>
    </source>
</evidence>
<keyword evidence="3" id="KW-0479">Metal-binding</keyword>
<evidence type="ECO:0000256" key="4">
    <source>
        <dbReference type="ARBA" id="ARBA00022729"/>
    </source>
</evidence>
<evidence type="ECO:0000256" key="6">
    <source>
        <dbReference type="ARBA" id="ARBA00022837"/>
    </source>
</evidence>
<feature type="domain" description="Kazal-like" evidence="14">
    <location>
        <begin position="240"/>
        <end position="294"/>
    </location>
</feature>
<dbReference type="SUPFAM" id="SSF49265">
    <property type="entry name" value="Fibronectin type III"/>
    <property type="match status" value="1"/>
</dbReference>
<keyword evidence="4 12" id="KW-0732">Signal</keyword>
<organism evidence="15 16">
    <name type="scientific">Atractosteus spatula</name>
    <name type="common">Alligator gar</name>
    <name type="synonym">Lepisosteus spatula</name>
    <dbReference type="NCBI Taxonomy" id="7917"/>
    <lineage>
        <taxon>Eukaryota</taxon>
        <taxon>Metazoa</taxon>
        <taxon>Chordata</taxon>
        <taxon>Craniata</taxon>
        <taxon>Vertebrata</taxon>
        <taxon>Euteleostomi</taxon>
        <taxon>Actinopterygii</taxon>
        <taxon>Neopterygii</taxon>
        <taxon>Holostei</taxon>
        <taxon>Semionotiformes</taxon>
        <taxon>Lepisosteidae</taxon>
        <taxon>Atractosteus</taxon>
    </lineage>
</organism>
<dbReference type="Pfam" id="PF19433">
    <property type="entry name" value="NDNF_C"/>
    <property type="match status" value="1"/>
</dbReference>
<evidence type="ECO:0000256" key="2">
    <source>
        <dbReference type="ARBA" id="ARBA00022525"/>
    </source>
</evidence>
<keyword evidence="6" id="KW-0106">Calcium</keyword>
<dbReference type="GO" id="GO:0005509">
    <property type="term" value="F:calcium ion binding"/>
    <property type="evidence" value="ECO:0007669"/>
    <property type="project" value="InterPro"/>
</dbReference>
<dbReference type="InterPro" id="IPR045805">
    <property type="entry name" value="NDNF_C"/>
</dbReference>
<evidence type="ECO:0000256" key="1">
    <source>
        <dbReference type="ARBA" id="ARBA00004498"/>
    </source>
</evidence>
<evidence type="ECO:0000256" key="3">
    <source>
        <dbReference type="ARBA" id="ARBA00022723"/>
    </source>
</evidence>
<dbReference type="PROSITE" id="PS51465">
    <property type="entry name" value="KAZAL_2"/>
    <property type="match status" value="2"/>
</dbReference>
<feature type="signal peptide" evidence="12">
    <location>
        <begin position="1"/>
        <end position="20"/>
    </location>
</feature>
<dbReference type="InterPro" id="IPR018247">
    <property type="entry name" value="EF_Hand_1_Ca_BS"/>
</dbReference>
<evidence type="ECO:0000256" key="12">
    <source>
        <dbReference type="SAM" id="SignalP"/>
    </source>
</evidence>
<dbReference type="InterPro" id="IPR019326">
    <property type="entry name" value="NDNF"/>
</dbReference>
<evidence type="ECO:0000256" key="7">
    <source>
        <dbReference type="ARBA" id="ARBA00023157"/>
    </source>
</evidence>
<keyword evidence="8" id="KW-0325">Glycoprotein</keyword>
<gene>
    <name evidence="15" type="primary">Ndnf_1</name>
    <name evidence="15" type="ORF">GTO95_0011775</name>
</gene>
<dbReference type="PROSITE" id="PS00018">
    <property type="entry name" value="EF_HAND_1"/>
    <property type="match status" value="2"/>
</dbReference>
<evidence type="ECO:0000256" key="9">
    <source>
        <dbReference type="ARBA" id="ARBA00024096"/>
    </source>
</evidence>
<dbReference type="Gene3D" id="3.30.60.30">
    <property type="match status" value="2"/>
</dbReference>
<reference evidence="15" key="1">
    <citation type="journal article" date="2021" name="Cell">
        <title>Tracing the genetic footprints of vertebrate landing in non-teleost ray-finned fishes.</title>
        <authorList>
            <person name="Bi X."/>
            <person name="Wang K."/>
            <person name="Yang L."/>
            <person name="Pan H."/>
            <person name="Jiang H."/>
            <person name="Wei Q."/>
            <person name="Fang M."/>
            <person name="Yu H."/>
            <person name="Zhu C."/>
            <person name="Cai Y."/>
            <person name="He Y."/>
            <person name="Gan X."/>
            <person name="Zeng H."/>
            <person name="Yu D."/>
            <person name="Zhu Y."/>
            <person name="Jiang H."/>
            <person name="Qiu Q."/>
            <person name="Yang H."/>
            <person name="Zhang Y.E."/>
            <person name="Wang W."/>
            <person name="Zhu M."/>
            <person name="He S."/>
            <person name="Zhang G."/>
        </authorList>
    </citation>
    <scope>NUCLEOTIDE SEQUENCE</scope>
    <source>
        <strain evidence="15">Allg_001</strain>
    </source>
</reference>
<dbReference type="Pfam" id="PF10591">
    <property type="entry name" value="SPARC_Ca_bdg"/>
    <property type="match status" value="1"/>
</dbReference>
<comment type="caution">
    <text evidence="15">The sequence shown here is derived from an EMBL/GenBank/DDBJ whole genome shotgun (WGS) entry which is preliminary data.</text>
</comment>
<evidence type="ECO:0000256" key="8">
    <source>
        <dbReference type="ARBA" id="ARBA00023180"/>
    </source>
</evidence>
<dbReference type="InterPro" id="IPR055271">
    <property type="entry name" value="NDNF_Fn(III)_1"/>
</dbReference>
<dbReference type="SMART" id="SM00060">
    <property type="entry name" value="FN3"/>
    <property type="match status" value="2"/>
</dbReference>
<keyword evidence="2" id="KW-0964">Secreted</keyword>
<dbReference type="InterPro" id="IPR036116">
    <property type="entry name" value="FN3_sf"/>
</dbReference>
<feature type="domain" description="Kazal-like" evidence="14">
    <location>
        <begin position="77"/>
        <end position="131"/>
    </location>
</feature>
<dbReference type="Gene3D" id="2.60.40.10">
    <property type="entry name" value="Immunoglobulins"/>
    <property type="match status" value="1"/>
</dbReference>
<evidence type="ECO:0000313" key="16">
    <source>
        <dbReference type="Proteomes" id="UP000736164"/>
    </source>
</evidence>
<comment type="subcellular location">
    <subcellularLocation>
        <location evidence="1">Secreted</location>
        <location evidence="1">Extracellular space</location>
        <location evidence="1">Extracellular matrix</location>
    </subcellularLocation>
</comment>
<dbReference type="InterPro" id="IPR036058">
    <property type="entry name" value="Kazal_dom_sf"/>
</dbReference>
<name>A0A8J7P2P5_ATRSP</name>
<dbReference type="SMART" id="SM00280">
    <property type="entry name" value="KAZAL"/>
    <property type="match status" value="2"/>
</dbReference>
<dbReference type="Gene3D" id="1.10.238.10">
    <property type="entry name" value="EF-hand"/>
    <property type="match status" value="1"/>
</dbReference>
<dbReference type="InterPro" id="IPR011992">
    <property type="entry name" value="EF-hand-dom_pair"/>
</dbReference>